<comment type="caution">
    <text evidence="1">The sequence shown here is derived from an EMBL/GenBank/DDBJ whole genome shotgun (WGS) entry which is preliminary data.</text>
</comment>
<reference evidence="1" key="1">
    <citation type="submission" date="2020-08" db="EMBL/GenBank/DDBJ databases">
        <title>Paracoccus amoyensis sp. nov., isolated from the surface seawater at coast of Xiamen, Fujian.</title>
        <authorList>
            <person name="Lyu L."/>
        </authorList>
    </citation>
    <scope>NUCLEOTIDE SEQUENCE</scope>
    <source>
        <strain evidence="1">11-3</strain>
    </source>
</reference>
<dbReference type="EMBL" id="JACOQL010000005">
    <property type="protein sequence ID" value="MBC9248292.1"/>
    <property type="molecule type" value="Genomic_DNA"/>
</dbReference>
<dbReference type="AlphaFoldDB" id="A0A926GJY3"/>
<sequence length="128" mass="14830">MDWKKIGKILDLVASEVKRQDGTVWKASASELQSQYNEMPFWILLYEDSDLQNVHRVFQKIVRPHFSEIKPVKITVAYLMMVDGQKIQTDYLEGEGEIMNDQHLMGRRPTSMGMGDFIVFKGMNSTRS</sequence>
<protein>
    <submittedName>
        <fullName evidence="1">Uncharacterized protein</fullName>
    </submittedName>
</protein>
<keyword evidence="2" id="KW-1185">Reference proteome</keyword>
<gene>
    <name evidence="1" type="ORF">H4P12_16605</name>
</gene>
<accession>A0A926GJY3</accession>
<organism evidence="1 2">
    <name type="scientific">Paracoccus amoyensis</name>
    <dbReference type="NCBI Taxonomy" id="2760093"/>
    <lineage>
        <taxon>Bacteria</taxon>
        <taxon>Pseudomonadati</taxon>
        <taxon>Pseudomonadota</taxon>
        <taxon>Alphaproteobacteria</taxon>
        <taxon>Rhodobacterales</taxon>
        <taxon>Paracoccaceae</taxon>
        <taxon>Paracoccus</taxon>
    </lineage>
</organism>
<evidence type="ECO:0000313" key="1">
    <source>
        <dbReference type="EMBL" id="MBC9248292.1"/>
    </source>
</evidence>
<dbReference type="RefSeq" id="WP_187794785.1">
    <property type="nucleotide sequence ID" value="NZ_JACOQL010000005.1"/>
</dbReference>
<name>A0A926GJY3_9RHOB</name>
<proteinExistence type="predicted"/>
<evidence type="ECO:0000313" key="2">
    <source>
        <dbReference type="Proteomes" id="UP000608594"/>
    </source>
</evidence>
<dbReference type="Proteomes" id="UP000608594">
    <property type="component" value="Unassembled WGS sequence"/>
</dbReference>